<accession>A0ABQ2LYJ8</accession>
<reference evidence="2" key="1">
    <citation type="journal article" date="2019" name="Int. J. Syst. Evol. Microbiol.">
        <title>The Global Catalogue of Microorganisms (GCM) 10K type strain sequencing project: providing services to taxonomists for standard genome sequencing and annotation.</title>
        <authorList>
            <consortium name="The Broad Institute Genomics Platform"/>
            <consortium name="The Broad Institute Genome Sequencing Center for Infectious Disease"/>
            <person name="Wu L."/>
            <person name="Ma J."/>
        </authorList>
    </citation>
    <scope>NUCLEOTIDE SEQUENCE [LARGE SCALE GENOMIC DNA]</scope>
    <source>
        <strain evidence="2">CGMCC 4.7178</strain>
    </source>
</reference>
<name>A0ABQ2LYJ8_9ACTN</name>
<evidence type="ECO:0000313" key="1">
    <source>
        <dbReference type="EMBL" id="GGO44427.1"/>
    </source>
</evidence>
<comment type="caution">
    <text evidence="1">The sequence shown here is derived from an EMBL/GenBank/DDBJ whole genome shotgun (WGS) entry which is preliminary data.</text>
</comment>
<protein>
    <submittedName>
        <fullName evidence="1">Uncharacterized protein</fullName>
    </submittedName>
</protein>
<dbReference type="EMBL" id="BMMP01000002">
    <property type="protein sequence ID" value="GGO44427.1"/>
    <property type="molecule type" value="Genomic_DNA"/>
</dbReference>
<organism evidence="1 2">
    <name type="scientific">Streptomyces daqingensis</name>
    <dbReference type="NCBI Taxonomy" id="1472640"/>
    <lineage>
        <taxon>Bacteria</taxon>
        <taxon>Bacillati</taxon>
        <taxon>Actinomycetota</taxon>
        <taxon>Actinomycetes</taxon>
        <taxon>Kitasatosporales</taxon>
        <taxon>Streptomycetaceae</taxon>
        <taxon>Streptomyces</taxon>
    </lineage>
</organism>
<proteinExistence type="predicted"/>
<keyword evidence="2" id="KW-1185">Reference proteome</keyword>
<gene>
    <name evidence="1" type="ORF">GCM10012287_10020</name>
</gene>
<dbReference type="Proteomes" id="UP000631535">
    <property type="component" value="Unassembled WGS sequence"/>
</dbReference>
<sequence>MPGTGASLNSVTALGEGGVRGAVALARQHVAEPGADGAGLVDRVQVTLFSVVTGQTGDHPIFQGAVDFDT</sequence>
<evidence type="ECO:0000313" key="2">
    <source>
        <dbReference type="Proteomes" id="UP000631535"/>
    </source>
</evidence>